<evidence type="ECO:0000313" key="4">
    <source>
        <dbReference type="EMBL" id="KAG0308979.1"/>
    </source>
</evidence>
<sequence>MSHHYSVTGDIAAPIPPTSTTALLLVDNQLGFRDITAWGIGASNPEFEKNVTALIAAFRAACAEKPEGQRPLIIHVQYRPVWTDHPLHISKVGPFGANGEHVRAIDFLEFAAPRVLRPEGPKFIYTLDETPPPAPVDPKKDAVPRPLADEIIMTSHGHSVFINTPLESILNKRGIKTLLIAGMATDLAVSTAVRTAQNLALTGKWGGRGNMADAAASERWTDGTSVFVEAQEDAPEDERGEDGLAVEMGRIILIGDATRAFGKAGVDAETVHSVHVESLKDFAEVRSTAEVIGAFH</sequence>
<evidence type="ECO:0000256" key="1">
    <source>
        <dbReference type="ARBA" id="ARBA00006336"/>
    </source>
</evidence>
<protein>
    <recommendedName>
        <fullName evidence="3">Isochorismatase-like domain-containing protein</fullName>
    </recommendedName>
</protein>
<dbReference type="SUPFAM" id="SSF52499">
    <property type="entry name" value="Isochorismatase-like hydrolases"/>
    <property type="match status" value="1"/>
</dbReference>
<keyword evidence="5" id="KW-1185">Reference proteome</keyword>
<organism evidence="4 5">
    <name type="scientific">Linnemannia gamsii</name>
    <dbReference type="NCBI Taxonomy" id="64522"/>
    <lineage>
        <taxon>Eukaryota</taxon>
        <taxon>Fungi</taxon>
        <taxon>Fungi incertae sedis</taxon>
        <taxon>Mucoromycota</taxon>
        <taxon>Mortierellomycotina</taxon>
        <taxon>Mortierellomycetes</taxon>
        <taxon>Mortierellales</taxon>
        <taxon>Mortierellaceae</taxon>
        <taxon>Linnemannia</taxon>
    </lineage>
</organism>
<dbReference type="AlphaFoldDB" id="A0A9P6UKX0"/>
<dbReference type="InterPro" id="IPR000868">
    <property type="entry name" value="Isochorismatase-like_dom"/>
</dbReference>
<name>A0A9P6UKX0_9FUNG</name>
<gene>
    <name evidence="4" type="ORF">BGZ97_013203</name>
</gene>
<dbReference type="InterPro" id="IPR036380">
    <property type="entry name" value="Isochorismatase-like_sf"/>
</dbReference>
<dbReference type="Pfam" id="PF00857">
    <property type="entry name" value="Isochorismatase"/>
    <property type="match status" value="1"/>
</dbReference>
<accession>A0A9P6UKX0</accession>
<dbReference type="Gene3D" id="3.40.50.850">
    <property type="entry name" value="Isochorismatase-like"/>
    <property type="match status" value="1"/>
</dbReference>
<evidence type="ECO:0000313" key="5">
    <source>
        <dbReference type="Proteomes" id="UP000823405"/>
    </source>
</evidence>
<dbReference type="GO" id="GO:0016787">
    <property type="term" value="F:hydrolase activity"/>
    <property type="evidence" value="ECO:0007669"/>
    <property type="project" value="UniProtKB-KW"/>
</dbReference>
<dbReference type="InterPro" id="IPR050272">
    <property type="entry name" value="Isochorismatase-like_hydrls"/>
</dbReference>
<dbReference type="Proteomes" id="UP000823405">
    <property type="component" value="Unassembled WGS sequence"/>
</dbReference>
<comment type="similarity">
    <text evidence="1">Belongs to the isochorismatase family.</text>
</comment>
<keyword evidence="2" id="KW-0378">Hydrolase</keyword>
<dbReference type="EMBL" id="JAAAIN010000960">
    <property type="protein sequence ID" value="KAG0308979.1"/>
    <property type="molecule type" value="Genomic_DNA"/>
</dbReference>
<dbReference type="PANTHER" id="PTHR43540:SF1">
    <property type="entry name" value="ISOCHORISMATASE HYDROLASE"/>
    <property type="match status" value="1"/>
</dbReference>
<feature type="domain" description="Isochorismatase-like" evidence="3">
    <location>
        <begin position="21"/>
        <end position="198"/>
    </location>
</feature>
<reference evidence="4" key="1">
    <citation type="journal article" date="2020" name="Fungal Divers.">
        <title>Resolving the Mortierellaceae phylogeny through synthesis of multi-gene phylogenetics and phylogenomics.</title>
        <authorList>
            <person name="Vandepol N."/>
            <person name="Liber J."/>
            <person name="Desiro A."/>
            <person name="Na H."/>
            <person name="Kennedy M."/>
            <person name="Barry K."/>
            <person name="Grigoriev I.V."/>
            <person name="Miller A.N."/>
            <person name="O'Donnell K."/>
            <person name="Stajich J.E."/>
            <person name="Bonito G."/>
        </authorList>
    </citation>
    <scope>NUCLEOTIDE SEQUENCE</scope>
    <source>
        <strain evidence="4">NVP60</strain>
    </source>
</reference>
<evidence type="ECO:0000256" key="2">
    <source>
        <dbReference type="ARBA" id="ARBA00022801"/>
    </source>
</evidence>
<comment type="caution">
    <text evidence="4">The sequence shown here is derived from an EMBL/GenBank/DDBJ whole genome shotgun (WGS) entry which is preliminary data.</text>
</comment>
<dbReference type="OrthoDB" id="245563at2759"/>
<dbReference type="PANTHER" id="PTHR43540">
    <property type="entry name" value="PEROXYUREIDOACRYLATE/UREIDOACRYLATE AMIDOHYDROLASE-RELATED"/>
    <property type="match status" value="1"/>
</dbReference>
<proteinExistence type="inferred from homology"/>
<evidence type="ECO:0000259" key="3">
    <source>
        <dbReference type="Pfam" id="PF00857"/>
    </source>
</evidence>